<evidence type="ECO:0000259" key="5">
    <source>
        <dbReference type="PROSITE" id="PS50956"/>
    </source>
</evidence>
<feature type="transmembrane region" description="Helical" evidence="4">
    <location>
        <begin position="57"/>
        <end position="76"/>
    </location>
</feature>
<evidence type="ECO:0000256" key="4">
    <source>
        <dbReference type="SAM" id="Phobius"/>
    </source>
</evidence>
<keyword evidence="1" id="KW-0805">Transcription regulation</keyword>
<feature type="domain" description="HTH asnC-type" evidence="5">
    <location>
        <begin position="12"/>
        <end position="72"/>
    </location>
</feature>
<dbReference type="SUPFAM" id="SSF54909">
    <property type="entry name" value="Dimeric alpha+beta barrel"/>
    <property type="match status" value="1"/>
</dbReference>
<dbReference type="InterPro" id="IPR000485">
    <property type="entry name" value="AsnC-type_HTH_dom"/>
</dbReference>
<evidence type="ECO:0000313" key="6">
    <source>
        <dbReference type="EMBL" id="GGB27207.1"/>
    </source>
</evidence>
<gene>
    <name evidence="6" type="primary">asnC</name>
    <name evidence="6" type="ORF">GCM10011489_14180</name>
</gene>
<keyword evidence="4" id="KW-0812">Transmembrane</keyword>
<proteinExistence type="predicted"/>
<dbReference type="Gene3D" id="1.10.10.10">
    <property type="entry name" value="Winged helix-like DNA-binding domain superfamily/Winged helix DNA-binding domain"/>
    <property type="match status" value="2"/>
</dbReference>
<dbReference type="GO" id="GO:0043565">
    <property type="term" value="F:sequence-specific DNA binding"/>
    <property type="evidence" value="ECO:0007669"/>
    <property type="project" value="InterPro"/>
</dbReference>
<keyword evidence="2" id="KW-0238">DNA-binding</keyword>
<dbReference type="PRINTS" id="PR00033">
    <property type="entry name" value="HTHASNC"/>
</dbReference>
<dbReference type="InterPro" id="IPR011008">
    <property type="entry name" value="Dimeric_a/b-barrel"/>
</dbReference>
<evidence type="ECO:0000256" key="2">
    <source>
        <dbReference type="ARBA" id="ARBA00023125"/>
    </source>
</evidence>
<dbReference type="PROSITE" id="PS50956">
    <property type="entry name" value="HTH_ASNC_2"/>
    <property type="match status" value="1"/>
</dbReference>
<reference evidence="6" key="1">
    <citation type="journal article" date="2014" name="Int. J. Syst. Evol. Microbiol.">
        <title>Complete genome sequence of Corynebacterium casei LMG S-19264T (=DSM 44701T), isolated from a smear-ripened cheese.</title>
        <authorList>
            <consortium name="US DOE Joint Genome Institute (JGI-PGF)"/>
            <person name="Walter F."/>
            <person name="Albersmeier A."/>
            <person name="Kalinowski J."/>
            <person name="Ruckert C."/>
        </authorList>
    </citation>
    <scope>NUCLEOTIDE SEQUENCE</scope>
    <source>
        <strain evidence="6">CGMCC 1.12827</strain>
    </source>
</reference>
<keyword evidence="3" id="KW-0804">Transcription</keyword>
<dbReference type="SMART" id="SM00344">
    <property type="entry name" value="HTH_ASNC"/>
    <property type="match status" value="2"/>
</dbReference>
<dbReference type="GO" id="GO:0005829">
    <property type="term" value="C:cytosol"/>
    <property type="evidence" value="ECO:0007669"/>
    <property type="project" value="TreeGrafter"/>
</dbReference>
<keyword evidence="4" id="KW-1133">Transmembrane helix</keyword>
<keyword evidence="4" id="KW-0472">Membrane</keyword>
<evidence type="ECO:0000313" key="7">
    <source>
        <dbReference type="Proteomes" id="UP000621454"/>
    </source>
</evidence>
<dbReference type="InterPro" id="IPR019888">
    <property type="entry name" value="Tscrpt_reg_AsnC-like"/>
</dbReference>
<dbReference type="Proteomes" id="UP000621454">
    <property type="component" value="Unassembled WGS sequence"/>
</dbReference>
<sequence length="353" mass="38071">MGAIHMGNSATMDRLDTQIARCIQISPRVPLRQVADVLGVAEQTVARRYRRLRRDGLIRVTLAYNPVALGATVWLVRVRCRPEAVDGIAEALARRRDVSWVSIHSAGWEVMFNLRSASDAESAELLTRILPSAAQVIDVSPASILHVFAGGSPTDWEGWRDVLTRDQAAAIRATIDTEPDERTRSATAPPFTTLTTEDRRLIETLSRDGRTPYTSVARTLGTTVGRVTRRVEALIADGAVYLDVDIAPGATGSSSTTVWLTAQPARLEAIGTTLAADPDVPFVAATSGRTNLTASVMSAGQAQLYEFVTGSLARIEGITGYELVPLTRRVKHAASLVSGDRLAPPGVPVRSRR</sequence>
<evidence type="ECO:0000256" key="3">
    <source>
        <dbReference type="ARBA" id="ARBA00023163"/>
    </source>
</evidence>
<dbReference type="EMBL" id="BMGC01000007">
    <property type="protein sequence ID" value="GGB27207.1"/>
    <property type="molecule type" value="Genomic_DNA"/>
</dbReference>
<dbReference type="RefSeq" id="WP_229742254.1">
    <property type="nucleotide sequence ID" value="NZ_BMGC01000007.1"/>
</dbReference>
<dbReference type="AlphaFoldDB" id="A0A916WSS6"/>
<dbReference type="PANTHER" id="PTHR30154">
    <property type="entry name" value="LEUCINE-RESPONSIVE REGULATORY PROTEIN"/>
    <property type="match status" value="1"/>
</dbReference>
<dbReference type="InterPro" id="IPR036390">
    <property type="entry name" value="WH_DNA-bd_sf"/>
</dbReference>
<organism evidence="6 7">
    <name type="scientific">Gordonia jinhuaensis</name>
    <dbReference type="NCBI Taxonomy" id="1517702"/>
    <lineage>
        <taxon>Bacteria</taxon>
        <taxon>Bacillati</taxon>
        <taxon>Actinomycetota</taxon>
        <taxon>Actinomycetes</taxon>
        <taxon>Mycobacteriales</taxon>
        <taxon>Gordoniaceae</taxon>
        <taxon>Gordonia</taxon>
    </lineage>
</organism>
<dbReference type="InterPro" id="IPR036388">
    <property type="entry name" value="WH-like_DNA-bd_sf"/>
</dbReference>
<dbReference type="Pfam" id="PF13404">
    <property type="entry name" value="HTH_AsnC-type"/>
    <property type="match status" value="2"/>
</dbReference>
<accession>A0A916WSS6</accession>
<comment type="caution">
    <text evidence="6">The sequence shown here is derived from an EMBL/GenBank/DDBJ whole genome shotgun (WGS) entry which is preliminary data.</text>
</comment>
<dbReference type="SUPFAM" id="SSF46785">
    <property type="entry name" value="Winged helix' DNA-binding domain"/>
    <property type="match status" value="2"/>
</dbReference>
<dbReference type="Gene3D" id="3.30.70.920">
    <property type="match status" value="1"/>
</dbReference>
<protein>
    <submittedName>
        <fullName evidence="6">AsnC family transcriptional regulator</fullName>
    </submittedName>
</protein>
<evidence type="ECO:0000256" key="1">
    <source>
        <dbReference type="ARBA" id="ARBA00023015"/>
    </source>
</evidence>
<reference evidence="6" key="2">
    <citation type="submission" date="2020-09" db="EMBL/GenBank/DDBJ databases">
        <authorList>
            <person name="Sun Q."/>
            <person name="Zhou Y."/>
        </authorList>
    </citation>
    <scope>NUCLEOTIDE SEQUENCE</scope>
    <source>
        <strain evidence="6">CGMCC 1.12827</strain>
    </source>
</reference>
<dbReference type="GO" id="GO:0043200">
    <property type="term" value="P:response to amino acid"/>
    <property type="evidence" value="ECO:0007669"/>
    <property type="project" value="TreeGrafter"/>
</dbReference>
<dbReference type="PANTHER" id="PTHR30154:SF34">
    <property type="entry name" value="TRANSCRIPTIONAL REGULATOR AZLB"/>
    <property type="match status" value="1"/>
</dbReference>
<name>A0A916WSS6_9ACTN</name>
<keyword evidence="7" id="KW-1185">Reference proteome</keyword>